<dbReference type="InterPro" id="IPR058912">
    <property type="entry name" value="HTH_animal"/>
</dbReference>
<reference evidence="2 3" key="1">
    <citation type="journal article" date="2018" name="Sci. Rep.">
        <title>Comparative analysis of the Pocillopora damicornis genome highlights role of immune system in coral evolution.</title>
        <authorList>
            <person name="Cunning R."/>
            <person name="Bay R.A."/>
            <person name="Gillette P."/>
            <person name="Baker A.C."/>
            <person name="Traylor-Knowles N."/>
        </authorList>
    </citation>
    <scope>NUCLEOTIDE SEQUENCE [LARGE SCALE GENOMIC DNA]</scope>
    <source>
        <strain evidence="2">RSMAS</strain>
        <tissue evidence="2">Whole animal</tissue>
    </source>
</reference>
<dbReference type="Pfam" id="PF26215">
    <property type="entry name" value="HTH_animal"/>
    <property type="match status" value="1"/>
</dbReference>
<dbReference type="Proteomes" id="UP000275408">
    <property type="component" value="Unassembled WGS sequence"/>
</dbReference>
<comment type="caution">
    <text evidence="2">The sequence shown here is derived from an EMBL/GenBank/DDBJ whole genome shotgun (WGS) entry which is preliminary data.</text>
</comment>
<accession>A0A3M6V6C1</accession>
<dbReference type="OrthoDB" id="5983684at2759"/>
<dbReference type="EMBL" id="RCHS01000010">
    <property type="protein sequence ID" value="RMX61472.1"/>
    <property type="molecule type" value="Genomic_DNA"/>
</dbReference>
<name>A0A3M6V6C1_POCDA</name>
<gene>
    <name evidence="2" type="ORF">pdam_00003593</name>
</gene>
<evidence type="ECO:0000313" key="3">
    <source>
        <dbReference type="Proteomes" id="UP000275408"/>
    </source>
</evidence>
<keyword evidence="3" id="KW-1185">Reference proteome</keyword>
<protein>
    <recommendedName>
        <fullName evidence="1">Helix-turn-helix domain-containing protein</fullName>
    </recommendedName>
</protein>
<evidence type="ECO:0000313" key="2">
    <source>
        <dbReference type="EMBL" id="RMX61472.1"/>
    </source>
</evidence>
<feature type="domain" description="Helix-turn-helix" evidence="1">
    <location>
        <begin position="1"/>
        <end position="41"/>
    </location>
</feature>
<sequence>MIYRAYSLSSTTEAFNAECAKLRSLFSRLDYPMSVIDSAIKKFLFLNSSANKAERNNDDSSTVRISLPFKDQVAANAVRKRLRDLSHKIGPTLQPVFVSKKLGQDLRPNRAVRAKATESRISATLIFLTRPLKTLMTTTNTNAPVAPNTQHMNEQDIAAKTKPTELFECFDPGTDKQHINDHNNVMYQAAHTQKAQIKCIDITVGDMSDDLKNKPAAAKTFHHCQGDILNEAVLDLPSSTTEHMHYIALSRVIISSTLHIINLNEKKTISQKVQEEMSIPFLYNQSSKMKLLFHNVRSLLLHFDDVARDYNVLAADWLVSNFLEMTLTQIVMSEVVMGWLCASIDTSTVILGDFNVNLLEVSSGQKALTKCLLPQRTYKQLICQFTTDYHTQTDHIYTNNIPNHVLTASVLESYYSDKPIFVCLV</sequence>
<organism evidence="2 3">
    <name type="scientific">Pocillopora damicornis</name>
    <name type="common">Cauliflower coral</name>
    <name type="synonym">Millepora damicornis</name>
    <dbReference type="NCBI Taxonomy" id="46731"/>
    <lineage>
        <taxon>Eukaryota</taxon>
        <taxon>Metazoa</taxon>
        <taxon>Cnidaria</taxon>
        <taxon>Anthozoa</taxon>
        <taxon>Hexacorallia</taxon>
        <taxon>Scleractinia</taxon>
        <taxon>Astrocoeniina</taxon>
        <taxon>Pocilloporidae</taxon>
        <taxon>Pocillopora</taxon>
    </lineage>
</organism>
<evidence type="ECO:0000259" key="1">
    <source>
        <dbReference type="Pfam" id="PF26215"/>
    </source>
</evidence>
<proteinExistence type="predicted"/>
<dbReference type="AlphaFoldDB" id="A0A3M6V6C1"/>